<sequence>MFVKICGLSTAQDVAAAIAAGADAIGFVLTESPRRIEPAAARRLAEQVPAGVLTVAVFGREPSAEVRRAATAAGVGAVQLHGDHPPAAFAELRDLGLRLVRATSAAAGAGAACGDFGEDLLILDSPVPGSGEPWDWSELGANPPSGSWMLAGGLSPANVAEAIAAARPWGVDVSSGVEVRRGVKDPALITEFVQRAKAAG</sequence>
<dbReference type="InterPro" id="IPR044643">
    <property type="entry name" value="TrpF_fam"/>
</dbReference>
<evidence type="ECO:0000313" key="12">
    <source>
        <dbReference type="Proteomes" id="UP000573327"/>
    </source>
</evidence>
<evidence type="ECO:0000256" key="4">
    <source>
        <dbReference type="ARBA" id="ARBA00022272"/>
    </source>
</evidence>
<comment type="similarity">
    <text evidence="9">Belongs to the TrpF family.</text>
</comment>
<keyword evidence="5 9" id="KW-0028">Amino-acid biosynthesis</keyword>
<protein>
    <recommendedName>
        <fullName evidence="4 9">N-(5'-phosphoribosyl)anthranilate isomerase</fullName>
        <shortName evidence="9">PRAI</shortName>
        <ecNumber evidence="3 9">5.3.1.24</ecNumber>
    </recommendedName>
</protein>
<dbReference type="InterPro" id="IPR011060">
    <property type="entry name" value="RibuloseP-bd_barrel"/>
</dbReference>
<name>A0A7W7SG89_9ACTN</name>
<evidence type="ECO:0000256" key="7">
    <source>
        <dbReference type="ARBA" id="ARBA00023141"/>
    </source>
</evidence>
<dbReference type="GO" id="GO:0004640">
    <property type="term" value="F:phosphoribosylanthranilate isomerase activity"/>
    <property type="evidence" value="ECO:0007669"/>
    <property type="project" value="UniProtKB-UniRule"/>
</dbReference>
<reference evidence="11 12" key="1">
    <citation type="submission" date="2020-08" db="EMBL/GenBank/DDBJ databases">
        <title>Sequencing the genomes of 1000 actinobacteria strains.</title>
        <authorList>
            <person name="Klenk H.-P."/>
        </authorList>
    </citation>
    <scope>NUCLEOTIDE SEQUENCE [LARGE SCALE GENOMIC DNA]</scope>
    <source>
        <strain evidence="11 12">DSM 44786</strain>
    </source>
</reference>
<dbReference type="HAMAP" id="MF_00135">
    <property type="entry name" value="PRAI"/>
    <property type="match status" value="1"/>
</dbReference>
<evidence type="ECO:0000256" key="2">
    <source>
        <dbReference type="ARBA" id="ARBA00004664"/>
    </source>
</evidence>
<dbReference type="AlphaFoldDB" id="A0A7W7SG89"/>
<dbReference type="InterPro" id="IPR013785">
    <property type="entry name" value="Aldolase_TIM"/>
</dbReference>
<organism evidence="11 12">
    <name type="scientific">Kitasatospora gansuensis</name>
    <dbReference type="NCBI Taxonomy" id="258050"/>
    <lineage>
        <taxon>Bacteria</taxon>
        <taxon>Bacillati</taxon>
        <taxon>Actinomycetota</taxon>
        <taxon>Actinomycetes</taxon>
        <taxon>Kitasatosporales</taxon>
        <taxon>Streptomycetaceae</taxon>
        <taxon>Kitasatospora</taxon>
    </lineage>
</organism>
<dbReference type="SUPFAM" id="SSF51366">
    <property type="entry name" value="Ribulose-phoshate binding barrel"/>
    <property type="match status" value="1"/>
</dbReference>
<evidence type="ECO:0000259" key="10">
    <source>
        <dbReference type="Pfam" id="PF00697"/>
    </source>
</evidence>
<dbReference type="CDD" id="cd00405">
    <property type="entry name" value="PRAI"/>
    <property type="match status" value="1"/>
</dbReference>
<accession>A0A7W7SG89</accession>
<dbReference type="EMBL" id="JACHJR010000001">
    <property type="protein sequence ID" value="MBB4949900.1"/>
    <property type="molecule type" value="Genomic_DNA"/>
</dbReference>
<evidence type="ECO:0000313" key="11">
    <source>
        <dbReference type="EMBL" id="MBB4949900.1"/>
    </source>
</evidence>
<keyword evidence="7 9" id="KW-0057">Aromatic amino acid biosynthesis</keyword>
<keyword evidence="12" id="KW-1185">Reference proteome</keyword>
<evidence type="ECO:0000256" key="9">
    <source>
        <dbReference type="HAMAP-Rule" id="MF_00135"/>
    </source>
</evidence>
<evidence type="ECO:0000256" key="3">
    <source>
        <dbReference type="ARBA" id="ARBA00012572"/>
    </source>
</evidence>
<gene>
    <name evidence="9" type="primary">trpF</name>
    <name evidence="11" type="ORF">F4556_005435</name>
</gene>
<comment type="caution">
    <text evidence="11">The sequence shown here is derived from an EMBL/GenBank/DDBJ whole genome shotgun (WGS) entry which is preliminary data.</text>
</comment>
<dbReference type="Pfam" id="PF00697">
    <property type="entry name" value="PRAI"/>
    <property type="match status" value="1"/>
</dbReference>
<comment type="pathway">
    <text evidence="2 9">Amino-acid biosynthesis; L-tryptophan biosynthesis; L-tryptophan from chorismate: step 3/5.</text>
</comment>
<evidence type="ECO:0000256" key="6">
    <source>
        <dbReference type="ARBA" id="ARBA00022822"/>
    </source>
</evidence>
<dbReference type="EC" id="5.3.1.24" evidence="3 9"/>
<comment type="catalytic activity">
    <reaction evidence="1 9">
        <text>N-(5-phospho-beta-D-ribosyl)anthranilate = 1-(2-carboxyphenylamino)-1-deoxy-D-ribulose 5-phosphate</text>
        <dbReference type="Rhea" id="RHEA:21540"/>
        <dbReference type="ChEBI" id="CHEBI:18277"/>
        <dbReference type="ChEBI" id="CHEBI:58613"/>
        <dbReference type="EC" id="5.3.1.24"/>
    </reaction>
</comment>
<dbReference type="InterPro" id="IPR001240">
    <property type="entry name" value="PRAI_dom"/>
</dbReference>
<dbReference type="PANTHER" id="PTHR42894">
    <property type="entry name" value="N-(5'-PHOSPHORIBOSYL)ANTHRANILATE ISOMERASE"/>
    <property type="match status" value="1"/>
</dbReference>
<keyword evidence="6 9" id="KW-0822">Tryptophan biosynthesis</keyword>
<dbReference type="Proteomes" id="UP000573327">
    <property type="component" value="Unassembled WGS sequence"/>
</dbReference>
<dbReference type="PANTHER" id="PTHR42894:SF1">
    <property type="entry name" value="N-(5'-PHOSPHORIBOSYL)ANTHRANILATE ISOMERASE"/>
    <property type="match status" value="1"/>
</dbReference>
<feature type="domain" description="N-(5'phosphoribosyl) anthranilate isomerase (PRAI)" evidence="10">
    <location>
        <begin position="3"/>
        <end position="194"/>
    </location>
</feature>
<proteinExistence type="inferred from homology"/>
<evidence type="ECO:0000256" key="8">
    <source>
        <dbReference type="ARBA" id="ARBA00023235"/>
    </source>
</evidence>
<dbReference type="RefSeq" id="WP_184920579.1">
    <property type="nucleotide sequence ID" value="NZ_JACHJR010000001.1"/>
</dbReference>
<keyword evidence="8 9" id="KW-0413">Isomerase</keyword>
<dbReference type="Gene3D" id="3.20.20.70">
    <property type="entry name" value="Aldolase class I"/>
    <property type="match status" value="1"/>
</dbReference>
<evidence type="ECO:0000256" key="5">
    <source>
        <dbReference type="ARBA" id="ARBA00022605"/>
    </source>
</evidence>
<dbReference type="GO" id="GO:0000162">
    <property type="term" value="P:L-tryptophan biosynthetic process"/>
    <property type="evidence" value="ECO:0007669"/>
    <property type="project" value="UniProtKB-UniRule"/>
</dbReference>
<evidence type="ECO:0000256" key="1">
    <source>
        <dbReference type="ARBA" id="ARBA00001164"/>
    </source>
</evidence>
<dbReference type="UniPathway" id="UPA00035">
    <property type="reaction ID" value="UER00042"/>
</dbReference>